<dbReference type="Pfam" id="PF18798">
    <property type="entry name" value="LPD3"/>
    <property type="match status" value="1"/>
</dbReference>
<dbReference type="RefSeq" id="WP_146151580.1">
    <property type="nucleotide sequence ID" value="NZ_PYAS01000010.1"/>
</dbReference>
<reference evidence="2 3" key="1">
    <citation type="submission" date="2018-03" db="EMBL/GenBank/DDBJ databases">
        <title>Genomic Encyclopedia of Archaeal and Bacterial Type Strains, Phase II (KMG-II): from individual species to whole genera.</title>
        <authorList>
            <person name="Goeker M."/>
        </authorList>
    </citation>
    <scope>NUCLEOTIDE SEQUENCE [LARGE SCALE GENOMIC DNA]</scope>
    <source>
        <strain evidence="2 3">DSM 29057</strain>
    </source>
</reference>
<organism evidence="2 3">
    <name type="scientific">Dyadobacter jiangsuensis</name>
    <dbReference type="NCBI Taxonomy" id="1591085"/>
    <lineage>
        <taxon>Bacteria</taxon>
        <taxon>Pseudomonadati</taxon>
        <taxon>Bacteroidota</taxon>
        <taxon>Cytophagia</taxon>
        <taxon>Cytophagales</taxon>
        <taxon>Spirosomataceae</taxon>
        <taxon>Dyadobacter</taxon>
    </lineage>
</organism>
<proteinExistence type="predicted"/>
<dbReference type="EMBL" id="PYAS01000010">
    <property type="protein sequence ID" value="PSL26199.1"/>
    <property type="molecule type" value="Genomic_DNA"/>
</dbReference>
<dbReference type="AlphaFoldDB" id="A0A2P8FWV6"/>
<dbReference type="InterPro" id="IPR040824">
    <property type="entry name" value="LPD3"/>
</dbReference>
<protein>
    <recommendedName>
        <fullName evidence="1">Large polyvalent protein-associated domain-containing protein</fullName>
    </recommendedName>
</protein>
<evidence type="ECO:0000313" key="2">
    <source>
        <dbReference type="EMBL" id="PSL26199.1"/>
    </source>
</evidence>
<comment type="caution">
    <text evidence="2">The sequence shown here is derived from an EMBL/GenBank/DDBJ whole genome shotgun (WGS) entry which is preliminary data.</text>
</comment>
<evidence type="ECO:0000259" key="1">
    <source>
        <dbReference type="Pfam" id="PF18798"/>
    </source>
</evidence>
<feature type="domain" description="Large polyvalent protein-associated" evidence="1">
    <location>
        <begin position="6"/>
        <end position="110"/>
    </location>
</feature>
<sequence>MDLNLLRRMAKDRVRLDLVTKNVGIFRTELGGEIEFNMAGVKECINQPFNPYRDKILLLIDGLEEALGSAAYVGFTSQQNHPRPHVVGYHFFETQIGGKTAYFNIQLTVQNRYFLYSITESIRWETLE</sequence>
<dbReference type="OrthoDB" id="959652at2"/>
<name>A0A2P8FWV6_9BACT</name>
<accession>A0A2P8FWV6</accession>
<keyword evidence="3" id="KW-1185">Reference proteome</keyword>
<evidence type="ECO:0000313" key="3">
    <source>
        <dbReference type="Proteomes" id="UP000241964"/>
    </source>
</evidence>
<dbReference type="Proteomes" id="UP000241964">
    <property type="component" value="Unassembled WGS sequence"/>
</dbReference>
<gene>
    <name evidence="2" type="ORF">CLV60_110178</name>
</gene>